<evidence type="ECO:0000313" key="4">
    <source>
        <dbReference type="Proteomes" id="UP000553059"/>
    </source>
</evidence>
<gene>
    <name evidence="3" type="ORF">GX523_19860</name>
</gene>
<reference evidence="3 4" key="1">
    <citation type="journal article" date="2020" name="Biotechnol. Biofuels">
        <title>New insights from the biogas microbiome by comprehensive genome-resolved metagenomics of nearly 1600 species originating from multiple anaerobic digesters.</title>
        <authorList>
            <person name="Campanaro S."/>
            <person name="Treu L."/>
            <person name="Rodriguez-R L.M."/>
            <person name="Kovalovszki A."/>
            <person name="Ziels R.M."/>
            <person name="Maus I."/>
            <person name="Zhu X."/>
            <person name="Kougias P.G."/>
            <person name="Basile A."/>
            <person name="Luo G."/>
            <person name="Schluter A."/>
            <person name="Konstantinidis K.T."/>
            <person name="Angelidaki I."/>
        </authorList>
    </citation>
    <scope>NUCLEOTIDE SEQUENCE [LARGE SCALE GENOMIC DNA]</scope>
    <source>
        <strain evidence="3">AS05jafATM_4</strain>
    </source>
</reference>
<dbReference type="Proteomes" id="UP000553059">
    <property type="component" value="Unassembled WGS sequence"/>
</dbReference>
<sequence length="92" mass="9635">YQQVSVLDGISGGRGQGGSAASDMAGMVIGMQMANEMMRDMSNPKQEQVQEKDSSAPKGGSETGLKKPNFCPNCGQKTEGANFCSNCGQKLI</sequence>
<dbReference type="InterPro" id="IPR059113">
    <property type="entry name" value="Znf_ribbon"/>
</dbReference>
<organism evidence="3 4">
    <name type="scientific">Desulfitobacterium dehalogenans</name>
    <dbReference type="NCBI Taxonomy" id="36854"/>
    <lineage>
        <taxon>Bacteria</taxon>
        <taxon>Bacillati</taxon>
        <taxon>Bacillota</taxon>
        <taxon>Clostridia</taxon>
        <taxon>Eubacteriales</taxon>
        <taxon>Desulfitobacteriaceae</taxon>
        <taxon>Desulfitobacterium</taxon>
    </lineage>
</organism>
<accession>A0A7C7DD86</accession>
<feature type="region of interest" description="Disordered" evidence="1">
    <location>
        <begin position="1"/>
        <end position="21"/>
    </location>
</feature>
<feature type="domain" description="Putative zinc-ribbon" evidence="2">
    <location>
        <begin position="71"/>
        <end position="91"/>
    </location>
</feature>
<dbReference type="Pfam" id="PF13248">
    <property type="entry name" value="Zn_ribbon_3"/>
    <property type="match status" value="1"/>
</dbReference>
<name>A0A7C7DD86_9FIRM</name>
<evidence type="ECO:0000259" key="2">
    <source>
        <dbReference type="Pfam" id="PF13248"/>
    </source>
</evidence>
<evidence type="ECO:0000313" key="3">
    <source>
        <dbReference type="EMBL" id="HHY28960.1"/>
    </source>
</evidence>
<feature type="region of interest" description="Disordered" evidence="1">
    <location>
        <begin position="38"/>
        <end position="71"/>
    </location>
</feature>
<evidence type="ECO:0000256" key="1">
    <source>
        <dbReference type="SAM" id="MobiDB-lite"/>
    </source>
</evidence>
<feature type="non-terminal residue" evidence="3">
    <location>
        <position position="1"/>
    </location>
</feature>
<comment type="caution">
    <text evidence="3">The sequence shown here is derived from an EMBL/GenBank/DDBJ whole genome shotgun (WGS) entry which is preliminary data.</text>
</comment>
<dbReference type="EMBL" id="DUTF01000418">
    <property type="protein sequence ID" value="HHY28960.1"/>
    <property type="molecule type" value="Genomic_DNA"/>
</dbReference>
<protein>
    <recommendedName>
        <fullName evidence="2">Putative zinc-ribbon domain-containing protein</fullName>
    </recommendedName>
</protein>
<proteinExistence type="predicted"/>
<dbReference type="AlphaFoldDB" id="A0A7C7DD86"/>